<dbReference type="PATRIC" id="fig|717774.3.peg.1528"/>
<dbReference type="NCBIfam" id="NF000840">
    <property type="entry name" value="PRK00071.1-3"/>
    <property type="match status" value="1"/>
</dbReference>
<sequence>MTIDSSLSALSAGQRSKGVVIMGGTFDPIHHGHLRSAIDLLDKHGFKELRLVPCFQPVHKDRPNVSALQRLDMVRLSIENDSRLCVDDREITREGPSYTIDTLKTIRSEIGESEPLIMVLGTDSFLSLPTWADWWDLTEYCHIVVVARPGWDSEYISELNAFYENHRALSAIELQSAPAGKVWLETLTPLGISSSMIRNLCRQSLSIAYLLPKAVQEYIDHNQLYK</sequence>
<evidence type="ECO:0000256" key="4">
    <source>
        <dbReference type="ARBA" id="ARBA00022642"/>
    </source>
</evidence>
<dbReference type="CDD" id="cd02165">
    <property type="entry name" value="NMNAT"/>
    <property type="match status" value="1"/>
</dbReference>
<keyword evidence="9 11" id="KW-0520">NAD</keyword>
<comment type="similarity">
    <text evidence="3 11">Belongs to the NadD family.</text>
</comment>
<dbReference type="RefSeq" id="WP_013660644.1">
    <property type="nucleotide sequence ID" value="NC_015276.1"/>
</dbReference>
<gene>
    <name evidence="11" type="primary">nadD</name>
    <name evidence="13" type="ordered locus">Marme_1472</name>
</gene>
<dbReference type="GO" id="GO:0004515">
    <property type="term" value="F:nicotinate-nucleotide adenylyltransferase activity"/>
    <property type="evidence" value="ECO:0007669"/>
    <property type="project" value="UniProtKB-UniRule"/>
</dbReference>
<dbReference type="NCBIfam" id="TIGR00125">
    <property type="entry name" value="cyt_tran_rel"/>
    <property type="match status" value="1"/>
</dbReference>
<evidence type="ECO:0000256" key="5">
    <source>
        <dbReference type="ARBA" id="ARBA00022679"/>
    </source>
</evidence>
<evidence type="ECO:0000256" key="11">
    <source>
        <dbReference type="HAMAP-Rule" id="MF_00244"/>
    </source>
</evidence>
<protein>
    <recommendedName>
        <fullName evidence="11">Probable nicotinate-nucleotide adenylyltransferase</fullName>
        <ecNumber evidence="11">2.7.7.18</ecNumber>
    </recommendedName>
    <alternativeName>
        <fullName evidence="11">Deamido-NAD(+) diphosphorylase</fullName>
    </alternativeName>
    <alternativeName>
        <fullName evidence="11">Deamido-NAD(+) pyrophosphorylase</fullName>
    </alternativeName>
    <alternativeName>
        <fullName evidence="11">Nicotinate mononucleotide adenylyltransferase</fullName>
        <shortName evidence="11">NaMN adenylyltransferase</shortName>
    </alternativeName>
</protein>
<dbReference type="GO" id="GO:0009435">
    <property type="term" value="P:NAD+ biosynthetic process"/>
    <property type="evidence" value="ECO:0007669"/>
    <property type="project" value="UniProtKB-UniRule"/>
</dbReference>
<dbReference type="GO" id="GO:0005524">
    <property type="term" value="F:ATP binding"/>
    <property type="evidence" value="ECO:0007669"/>
    <property type="project" value="UniProtKB-KW"/>
</dbReference>
<dbReference type="PANTHER" id="PTHR39321">
    <property type="entry name" value="NICOTINATE-NUCLEOTIDE ADENYLYLTRANSFERASE-RELATED"/>
    <property type="match status" value="1"/>
</dbReference>
<evidence type="ECO:0000313" key="14">
    <source>
        <dbReference type="Proteomes" id="UP000001062"/>
    </source>
</evidence>
<dbReference type="PANTHER" id="PTHR39321:SF3">
    <property type="entry name" value="PHOSPHOPANTETHEINE ADENYLYLTRANSFERASE"/>
    <property type="match status" value="1"/>
</dbReference>
<dbReference type="NCBIfam" id="NF000839">
    <property type="entry name" value="PRK00071.1-1"/>
    <property type="match status" value="1"/>
</dbReference>
<proteinExistence type="inferred from homology"/>
<evidence type="ECO:0000256" key="3">
    <source>
        <dbReference type="ARBA" id="ARBA00009014"/>
    </source>
</evidence>
<dbReference type="SUPFAM" id="SSF52374">
    <property type="entry name" value="Nucleotidylyl transferase"/>
    <property type="match status" value="1"/>
</dbReference>
<keyword evidence="6 11" id="KW-0548">Nucleotidyltransferase</keyword>
<feature type="domain" description="Cytidyltransferase-like" evidence="12">
    <location>
        <begin position="21"/>
        <end position="199"/>
    </location>
</feature>
<evidence type="ECO:0000256" key="8">
    <source>
        <dbReference type="ARBA" id="ARBA00022840"/>
    </source>
</evidence>
<keyword evidence="14" id="KW-1185">Reference proteome</keyword>
<dbReference type="KEGG" id="mme:Marme_1472"/>
<evidence type="ECO:0000256" key="6">
    <source>
        <dbReference type="ARBA" id="ARBA00022695"/>
    </source>
</evidence>
<accession>F2JXD3</accession>
<comment type="pathway">
    <text evidence="2 11">Cofactor biosynthesis; NAD(+) biosynthesis; deamido-NAD(+) from nicotinate D-ribonucleotide: step 1/1.</text>
</comment>
<dbReference type="InterPro" id="IPR004821">
    <property type="entry name" value="Cyt_trans-like"/>
</dbReference>
<name>F2JXD3_MARM1</name>
<keyword evidence="7 11" id="KW-0547">Nucleotide-binding</keyword>
<comment type="function">
    <text evidence="1 11">Catalyzes the reversible adenylation of nicotinate mononucleotide (NaMN) to nicotinic acid adenine dinucleotide (NaAD).</text>
</comment>
<evidence type="ECO:0000256" key="10">
    <source>
        <dbReference type="ARBA" id="ARBA00048721"/>
    </source>
</evidence>
<dbReference type="EMBL" id="CP002583">
    <property type="protein sequence ID" value="ADZ90739.1"/>
    <property type="molecule type" value="Genomic_DNA"/>
</dbReference>
<evidence type="ECO:0000259" key="12">
    <source>
        <dbReference type="Pfam" id="PF01467"/>
    </source>
</evidence>
<dbReference type="Proteomes" id="UP000001062">
    <property type="component" value="Chromosome"/>
</dbReference>
<keyword evidence="4 11" id="KW-0662">Pyridine nucleotide biosynthesis</keyword>
<dbReference type="UniPathway" id="UPA00253">
    <property type="reaction ID" value="UER00332"/>
</dbReference>
<dbReference type="AlphaFoldDB" id="F2JXD3"/>
<evidence type="ECO:0000256" key="1">
    <source>
        <dbReference type="ARBA" id="ARBA00002324"/>
    </source>
</evidence>
<keyword evidence="8 11" id="KW-0067">ATP-binding</keyword>
<dbReference type="eggNOG" id="COG1057">
    <property type="taxonomic scope" value="Bacteria"/>
</dbReference>
<dbReference type="HOGENOM" id="CLU_069765_0_0_6"/>
<dbReference type="InterPro" id="IPR005248">
    <property type="entry name" value="NadD/NMNAT"/>
</dbReference>
<reference evidence="13 14" key="1">
    <citation type="journal article" date="2012" name="Stand. Genomic Sci.">
        <title>Complete genome sequence of the melanogenic marine bacterium Marinomonas mediterranea type strain (MMB-1(T)).</title>
        <authorList>
            <person name="Lucas-Elio P."/>
            <person name="Goodwin L."/>
            <person name="Woyke T."/>
            <person name="Pitluck S."/>
            <person name="Nolan M."/>
            <person name="Kyrpides N.C."/>
            <person name="Detter J.C."/>
            <person name="Copeland A."/>
            <person name="Teshima H."/>
            <person name="Bruce D."/>
            <person name="Detter C."/>
            <person name="Tapia R."/>
            <person name="Han S."/>
            <person name="Land M.L."/>
            <person name="Ivanova N."/>
            <person name="Mikhailova N."/>
            <person name="Johnston A.W."/>
            <person name="Sanchez-Amat A."/>
        </authorList>
    </citation>
    <scope>NUCLEOTIDE SEQUENCE [LARGE SCALE GENOMIC DNA]</scope>
    <source>
        <strain evidence="14">ATCC 700492 / JCM 21426 / NBRC 103028 / MMB-1</strain>
    </source>
</reference>
<keyword evidence="5 11" id="KW-0808">Transferase</keyword>
<evidence type="ECO:0000256" key="7">
    <source>
        <dbReference type="ARBA" id="ARBA00022741"/>
    </source>
</evidence>
<evidence type="ECO:0000256" key="2">
    <source>
        <dbReference type="ARBA" id="ARBA00005019"/>
    </source>
</evidence>
<dbReference type="Pfam" id="PF01467">
    <property type="entry name" value="CTP_transf_like"/>
    <property type="match status" value="1"/>
</dbReference>
<dbReference type="STRING" id="717774.Marme_1472"/>
<dbReference type="Gene3D" id="3.40.50.620">
    <property type="entry name" value="HUPs"/>
    <property type="match status" value="1"/>
</dbReference>
<evidence type="ECO:0000313" key="13">
    <source>
        <dbReference type="EMBL" id="ADZ90739.1"/>
    </source>
</evidence>
<organism evidence="13 14">
    <name type="scientific">Marinomonas mediterranea (strain ATCC 700492 / JCM 21426 / NBRC 103028 / MMB-1)</name>
    <dbReference type="NCBI Taxonomy" id="717774"/>
    <lineage>
        <taxon>Bacteria</taxon>
        <taxon>Pseudomonadati</taxon>
        <taxon>Pseudomonadota</taxon>
        <taxon>Gammaproteobacteria</taxon>
        <taxon>Oceanospirillales</taxon>
        <taxon>Oceanospirillaceae</taxon>
        <taxon>Marinomonas</taxon>
    </lineage>
</organism>
<dbReference type="EC" id="2.7.7.18" evidence="11"/>
<dbReference type="NCBIfam" id="TIGR00482">
    <property type="entry name" value="nicotinate (nicotinamide) nucleotide adenylyltransferase"/>
    <property type="match status" value="1"/>
</dbReference>
<comment type="catalytic activity">
    <reaction evidence="10 11">
        <text>nicotinate beta-D-ribonucleotide + ATP + H(+) = deamido-NAD(+) + diphosphate</text>
        <dbReference type="Rhea" id="RHEA:22860"/>
        <dbReference type="ChEBI" id="CHEBI:15378"/>
        <dbReference type="ChEBI" id="CHEBI:30616"/>
        <dbReference type="ChEBI" id="CHEBI:33019"/>
        <dbReference type="ChEBI" id="CHEBI:57502"/>
        <dbReference type="ChEBI" id="CHEBI:58437"/>
        <dbReference type="EC" id="2.7.7.18"/>
    </reaction>
</comment>
<dbReference type="HAMAP" id="MF_00244">
    <property type="entry name" value="NaMN_adenylyltr"/>
    <property type="match status" value="1"/>
</dbReference>
<evidence type="ECO:0000256" key="9">
    <source>
        <dbReference type="ARBA" id="ARBA00023027"/>
    </source>
</evidence>
<dbReference type="InterPro" id="IPR014729">
    <property type="entry name" value="Rossmann-like_a/b/a_fold"/>
</dbReference>